<evidence type="ECO:0000256" key="1">
    <source>
        <dbReference type="SAM" id="Phobius"/>
    </source>
</evidence>
<feature type="transmembrane region" description="Helical" evidence="1">
    <location>
        <begin position="6"/>
        <end position="27"/>
    </location>
</feature>
<evidence type="ECO:0000313" key="2">
    <source>
        <dbReference type="EMBL" id="AGH17222.1"/>
    </source>
</evidence>
<evidence type="ECO:0000313" key="3">
    <source>
        <dbReference type="Proteomes" id="UP000011820"/>
    </source>
</evidence>
<accession>A0ABM5NGB9</accession>
<protein>
    <submittedName>
        <fullName evidence="2">Uncharacterized protein</fullName>
    </submittedName>
</protein>
<dbReference type="GeneID" id="93077221"/>
<keyword evidence="1" id="KW-0812">Transmembrane</keyword>
<keyword evidence="1" id="KW-1133">Transmembrane helix</keyword>
<reference evidence="2 3" key="1">
    <citation type="journal article" date="2013" name="Genome Announc.">
        <title>Complete Genome Sequence of a Chinese Strain of 'Candidatus Liberibacter asiaticus'.</title>
        <authorList>
            <person name="Lin H."/>
            <person name="Han C.S."/>
            <person name="Liu B."/>
            <person name="Lou B."/>
            <person name="Bai X."/>
            <person name="Deng C."/>
            <person name="Civerolo E.L."/>
            <person name="Gupta G."/>
        </authorList>
    </citation>
    <scope>NUCLEOTIDE SEQUENCE [LARGE SCALE GENOMIC DNA]</scope>
    <source>
        <strain evidence="3">gxpsy</strain>
    </source>
</reference>
<dbReference type="RefSeq" id="WP_015452817.1">
    <property type="nucleotide sequence ID" value="NC_020549.1"/>
</dbReference>
<proteinExistence type="predicted"/>
<gene>
    <name evidence="2" type="ORF">WSI_04260</name>
</gene>
<dbReference type="Proteomes" id="UP000011820">
    <property type="component" value="Chromosome"/>
</dbReference>
<dbReference type="EMBL" id="CP004005">
    <property type="protein sequence ID" value="AGH17222.1"/>
    <property type="molecule type" value="Genomic_DNA"/>
</dbReference>
<organism evidence="2 3">
    <name type="scientific">Candidatus Liberibacter asiaticus str. gxpsy</name>
    <dbReference type="NCBI Taxonomy" id="1174529"/>
    <lineage>
        <taxon>Bacteria</taxon>
        <taxon>Pseudomonadati</taxon>
        <taxon>Pseudomonadota</taxon>
        <taxon>Alphaproteobacteria</taxon>
        <taxon>Hyphomicrobiales</taxon>
        <taxon>Rhizobiaceae</taxon>
        <taxon>Liberibacter</taxon>
    </lineage>
</organism>
<name>A0ABM5NGB9_LIBAS</name>
<sequence>MNSLPLFGWMAGIGCLGISIALVYLYIHQHFKKRTKQKKVDIAFKKKGSMKKDPTLLLLQGIHDALWDIAKATSALVFLYGASLLCKTIIYWRI</sequence>
<keyword evidence="3" id="KW-1185">Reference proteome</keyword>
<keyword evidence="1" id="KW-0472">Membrane</keyword>